<comment type="subcellular location">
    <subcellularLocation>
        <location evidence="1">Cell membrane</location>
        <topology evidence="1">Multi-pass membrane protein</topology>
    </subcellularLocation>
</comment>
<evidence type="ECO:0000256" key="2">
    <source>
        <dbReference type="ARBA" id="ARBA00022475"/>
    </source>
</evidence>
<evidence type="ECO:0000313" key="7">
    <source>
        <dbReference type="EMBL" id="TXB67038.1"/>
    </source>
</evidence>
<protein>
    <submittedName>
        <fullName evidence="7">Flippase-like domain-containing protein</fullName>
    </submittedName>
</protein>
<dbReference type="GO" id="GO:0005886">
    <property type="term" value="C:plasma membrane"/>
    <property type="evidence" value="ECO:0007669"/>
    <property type="project" value="UniProtKB-SubCell"/>
</dbReference>
<evidence type="ECO:0000256" key="1">
    <source>
        <dbReference type="ARBA" id="ARBA00004651"/>
    </source>
</evidence>
<evidence type="ECO:0000256" key="4">
    <source>
        <dbReference type="ARBA" id="ARBA00022989"/>
    </source>
</evidence>
<feature type="transmembrane region" description="Helical" evidence="6">
    <location>
        <begin position="280"/>
        <end position="304"/>
    </location>
</feature>
<sequence>MNTKTIYKYFNLILKIIIGVFAFVFIVYKIKSGLAENLNYIKSTKVEYQYLVVSLFLMLLNWGVESYKWKYIIRKYVQINFFKAFKFVLTGVTISLITPNRVGEIPARVMLLNGYEKSKDLVWLTTLGAFSQLLITVMLGVVGLFFSSHYFKNYYFNFLFLVLFGCVLLLSMLFVSFQKMPSFFQKIPILNKLSSKDFKELSFVELANVLILSALRYAVFCLQYWLVLKAFSIHLDEIQEIMLIPVCFLIASIIPTILLSEIGVRTSVAVFVFGMVSDNVIAIILASLLLWIINIALPAFLGLFNLNQLTILKE</sequence>
<evidence type="ECO:0000256" key="5">
    <source>
        <dbReference type="ARBA" id="ARBA00023136"/>
    </source>
</evidence>
<keyword evidence="8" id="KW-1185">Reference proteome</keyword>
<accession>A0A5C6RXF7</accession>
<feature type="transmembrane region" description="Helical" evidence="6">
    <location>
        <begin position="206"/>
        <end position="228"/>
    </location>
</feature>
<evidence type="ECO:0000256" key="3">
    <source>
        <dbReference type="ARBA" id="ARBA00022692"/>
    </source>
</evidence>
<feature type="transmembrane region" description="Helical" evidence="6">
    <location>
        <begin position="240"/>
        <end position="260"/>
    </location>
</feature>
<name>A0A5C6RXF7_9FLAO</name>
<dbReference type="OrthoDB" id="1121314at2"/>
<keyword evidence="5 6" id="KW-0472">Membrane</keyword>
<dbReference type="PANTHER" id="PTHR39087:SF2">
    <property type="entry name" value="UPF0104 MEMBRANE PROTEIN MJ1595"/>
    <property type="match status" value="1"/>
</dbReference>
<dbReference type="AlphaFoldDB" id="A0A5C6RXF7"/>
<evidence type="ECO:0000313" key="8">
    <source>
        <dbReference type="Proteomes" id="UP000321721"/>
    </source>
</evidence>
<organism evidence="7 8">
    <name type="scientific">Vicingus serpentipes</name>
    <dbReference type="NCBI Taxonomy" id="1926625"/>
    <lineage>
        <taxon>Bacteria</taxon>
        <taxon>Pseudomonadati</taxon>
        <taxon>Bacteroidota</taxon>
        <taxon>Flavobacteriia</taxon>
        <taxon>Flavobacteriales</taxon>
        <taxon>Vicingaceae</taxon>
        <taxon>Vicingus</taxon>
    </lineage>
</organism>
<comment type="caution">
    <text evidence="7">The sequence shown here is derived from an EMBL/GenBank/DDBJ whole genome shotgun (WGS) entry which is preliminary data.</text>
</comment>
<dbReference type="EMBL" id="VOOS01000001">
    <property type="protein sequence ID" value="TXB67038.1"/>
    <property type="molecule type" value="Genomic_DNA"/>
</dbReference>
<keyword evidence="3 6" id="KW-0812">Transmembrane</keyword>
<dbReference type="InterPro" id="IPR022791">
    <property type="entry name" value="L-PG_synthase/AglD"/>
</dbReference>
<dbReference type="RefSeq" id="WP_147098214.1">
    <property type="nucleotide sequence ID" value="NZ_VOOS01000001.1"/>
</dbReference>
<feature type="transmembrane region" description="Helical" evidence="6">
    <location>
        <begin position="12"/>
        <end position="28"/>
    </location>
</feature>
<gene>
    <name evidence="7" type="ORF">FRY74_02310</name>
</gene>
<evidence type="ECO:0000256" key="6">
    <source>
        <dbReference type="SAM" id="Phobius"/>
    </source>
</evidence>
<keyword evidence="2" id="KW-1003">Cell membrane</keyword>
<feature type="transmembrane region" description="Helical" evidence="6">
    <location>
        <begin position="122"/>
        <end position="146"/>
    </location>
</feature>
<feature type="transmembrane region" description="Helical" evidence="6">
    <location>
        <begin position="84"/>
        <end position="102"/>
    </location>
</feature>
<dbReference type="PANTHER" id="PTHR39087">
    <property type="entry name" value="UPF0104 MEMBRANE PROTEIN MJ1595"/>
    <property type="match status" value="1"/>
</dbReference>
<dbReference type="Proteomes" id="UP000321721">
    <property type="component" value="Unassembled WGS sequence"/>
</dbReference>
<keyword evidence="4 6" id="KW-1133">Transmembrane helix</keyword>
<feature type="transmembrane region" description="Helical" evidence="6">
    <location>
        <begin position="48"/>
        <end position="64"/>
    </location>
</feature>
<proteinExistence type="predicted"/>
<dbReference type="Pfam" id="PF03706">
    <property type="entry name" value="LPG_synthase_TM"/>
    <property type="match status" value="1"/>
</dbReference>
<feature type="transmembrane region" description="Helical" evidence="6">
    <location>
        <begin position="158"/>
        <end position="177"/>
    </location>
</feature>
<reference evidence="7 8" key="1">
    <citation type="submission" date="2019-08" db="EMBL/GenBank/DDBJ databases">
        <title>Genome of Vicingus serpentipes NCIMB 15042.</title>
        <authorList>
            <person name="Bowman J.P."/>
        </authorList>
    </citation>
    <scope>NUCLEOTIDE SEQUENCE [LARGE SCALE GENOMIC DNA]</scope>
    <source>
        <strain evidence="7 8">NCIMB 15042</strain>
    </source>
</reference>